<gene>
    <name evidence="11" type="ORF">DXA63_12070</name>
    <name evidence="10" type="ORF">KSW82_15505</name>
</gene>
<proteinExistence type="inferred from homology"/>
<dbReference type="SUPFAM" id="SSF81296">
    <property type="entry name" value="E set domains"/>
    <property type="match status" value="1"/>
</dbReference>
<dbReference type="InterPro" id="IPR004197">
    <property type="entry name" value="Cellulase_Ig-like"/>
</dbReference>
<dbReference type="GO" id="GO:0008810">
    <property type="term" value="F:cellulase activity"/>
    <property type="evidence" value="ECO:0007669"/>
    <property type="project" value="UniProtKB-EC"/>
</dbReference>
<evidence type="ECO:0000313" key="10">
    <source>
        <dbReference type="EMBL" id="MBV3389133.1"/>
    </source>
</evidence>
<accession>A0AA92WDN6</accession>
<feature type="domain" description="Glycoside hydrolase family 9" evidence="8">
    <location>
        <begin position="108"/>
        <end position="568"/>
    </location>
</feature>
<evidence type="ECO:0000256" key="3">
    <source>
        <dbReference type="ARBA" id="ARBA00023277"/>
    </source>
</evidence>
<evidence type="ECO:0000313" key="12">
    <source>
        <dbReference type="Proteomes" id="UP000285604"/>
    </source>
</evidence>
<dbReference type="PANTHER" id="PTHR22298">
    <property type="entry name" value="ENDO-1,4-BETA-GLUCANASE"/>
    <property type="match status" value="1"/>
</dbReference>
<keyword evidence="2 6" id="KW-0378">Hydrolase</keyword>
<keyword evidence="7" id="KW-0136">Cellulose degradation</keyword>
<sequence length="572" mass="64212">MLTSMTLLTAVTMLASSEKNPIKVNQVGYLTHESKIATIEPEAKSKSFLIRDQEGKTVWRTKHATTKKSPFSSKIRQEIDFSSITKPGRYTLVAGRHQQSFIISSDPYTKALKASIKGYYYQRSGESLERKYAGEYARPAAHLDTHVMVHPSAASPKRPAGTIISSPKGWYDAGDYNKYIVNSGFTLGLILQSYQLHQDRFNSLNLQIPESDNKIPDILDEMMYNLEWMLTMQDPTDGGVYHKLTTPNFEGFVMPEDCKQQRYVVQKTTTAALDFAATMALAARIYQKFPEFQSFCQQAIESAERAYAWAVKHPTVYYDQDGNNKKFSPAIQTGGYGDNHTEDEFFWAATELYLTTSEPSYLEQAKQFVPDEFSIPSWGNVAGLGIFQWVNQELLGTPDAGKLPMKEFKESLKKKCDEDIQELTTSSFHSIFGNSAQDFHWGSNSESCLGRGIAQMYEYALTKDSKYRQAALSTLDYFFGRNATGYCYLTGFGTQRVMNIHHRISAADNIKEPVPGLVAGGANKGQEDAEFVPAYASNIPDESYQDNVGSYASNEIAINWNAYLVSLLGWIN</sequence>
<dbReference type="GO" id="GO:0030245">
    <property type="term" value="P:cellulose catabolic process"/>
    <property type="evidence" value="ECO:0007669"/>
    <property type="project" value="UniProtKB-KW"/>
</dbReference>
<dbReference type="InterPro" id="IPR033126">
    <property type="entry name" value="Glyco_hydro_9_Asp/Glu_AS"/>
</dbReference>
<dbReference type="Proteomes" id="UP000285604">
    <property type="component" value="Unassembled WGS sequence"/>
</dbReference>
<organism evidence="11 12">
    <name type="scientific">Segatella copri</name>
    <dbReference type="NCBI Taxonomy" id="165179"/>
    <lineage>
        <taxon>Bacteria</taxon>
        <taxon>Pseudomonadati</taxon>
        <taxon>Bacteroidota</taxon>
        <taxon>Bacteroidia</taxon>
        <taxon>Bacteroidales</taxon>
        <taxon>Prevotellaceae</taxon>
        <taxon>Segatella</taxon>
    </lineage>
</organism>
<feature type="active site" evidence="6">
    <location>
        <position position="555"/>
    </location>
</feature>
<evidence type="ECO:0000256" key="7">
    <source>
        <dbReference type="RuleBase" id="RU361166"/>
    </source>
</evidence>
<evidence type="ECO:0000256" key="4">
    <source>
        <dbReference type="ARBA" id="ARBA00023295"/>
    </source>
</evidence>
<dbReference type="InterPro" id="IPR013783">
    <property type="entry name" value="Ig-like_fold"/>
</dbReference>
<feature type="domain" description="Cellulase Ig-like" evidence="9">
    <location>
        <begin position="19"/>
        <end position="96"/>
    </location>
</feature>
<evidence type="ECO:0000256" key="1">
    <source>
        <dbReference type="ARBA" id="ARBA00007072"/>
    </source>
</evidence>
<keyword evidence="4 6" id="KW-0326">Glycosidase</keyword>
<comment type="caution">
    <text evidence="11">The sequence shown here is derived from an EMBL/GenBank/DDBJ whole genome shotgun (WGS) entry which is preliminary data.</text>
</comment>
<evidence type="ECO:0000259" key="9">
    <source>
        <dbReference type="Pfam" id="PF02927"/>
    </source>
</evidence>
<dbReference type="Proteomes" id="UP001196765">
    <property type="component" value="Unassembled WGS sequence"/>
</dbReference>
<keyword evidence="3 6" id="KW-0119">Carbohydrate metabolism</keyword>
<dbReference type="InterPro" id="IPR001701">
    <property type="entry name" value="Glyco_hydro_9"/>
</dbReference>
<dbReference type="Gene3D" id="1.50.10.10">
    <property type="match status" value="1"/>
</dbReference>
<name>A0AA92WDN6_9BACT</name>
<keyword evidence="5 6" id="KW-0624">Polysaccharide degradation</keyword>
<dbReference type="EC" id="3.2.1.4" evidence="7"/>
<dbReference type="CDD" id="cd02850">
    <property type="entry name" value="E_set_Cellulase_N"/>
    <property type="match status" value="1"/>
</dbReference>
<dbReference type="PROSITE" id="PS00698">
    <property type="entry name" value="GH9_3"/>
    <property type="match status" value="1"/>
</dbReference>
<dbReference type="SUPFAM" id="SSF48208">
    <property type="entry name" value="Six-hairpin glycosidases"/>
    <property type="match status" value="1"/>
</dbReference>
<evidence type="ECO:0000256" key="5">
    <source>
        <dbReference type="ARBA" id="ARBA00023326"/>
    </source>
</evidence>
<dbReference type="InterPro" id="IPR014756">
    <property type="entry name" value="Ig_E-set"/>
</dbReference>
<dbReference type="EMBL" id="JAHOEI010000103">
    <property type="protein sequence ID" value="MBV3389133.1"/>
    <property type="molecule type" value="Genomic_DNA"/>
</dbReference>
<feature type="active site" evidence="6">
    <location>
        <position position="546"/>
    </location>
</feature>
<dbReference type="InterPro" id="IPR012341">
    <property type="entry name" value="6hp_glycosidase-like_sf"/>
</dbReference>
<comment type="similarity">
    <text evidence="1 6 7">Belongs to the glycosyl hydrolase 9 (cellulase E) family.</text>
</comment>
<evidence type="ECO:0000259" key="8">
    <source>
        <dbReference type="Pfam" id="PF00759"/>
    </source>
</evidence>
<evidence type="ECO:0000313" key="11">
    <source>
        <dbReference type="EMBL" id="RGX91954.1"/>
    </source>
</evidence>
<reference evidence="10" key="2">
    <citation type="submission" date="2021-06" db="EMBL/GenBank/DDBJ databases">
        <title>Collection of gut derived symbiotic bacterial strains cultured from healthy donors.</title>
        <authorList>
            <person name="Lin H."/>
            <person name="Littmann E."/>
            <person name="Pamer E.G."/>
        </authorList>
    </citation>
    <scope>NUCLEOTIDE SEQUENCE</scope>
    <source>
        <strain evidence="10">MSK.21.74</strain>
    </source>
</reference>
<reference evidence="11 12" key="1">
    <citation type="submission" date="2018-08" db="EMBL/GenBank/DDBJ databases">
        <title>A genome reference for cultivated species of the human gut microbiota.</title>
        <authorList>
            <person name="Zou Y."/>
            <person name="Xue W."/>
            <person name="Luo G."/>
        </authorList>
    </citation>
    <scope>NUCLEOTIDE SEQUENCE [LARGE SCALE GENOMIC DNA]</scope>
    <source>
        <strain evidence="11 12">OF03-3</strain>
    </source>
</reference>
<dbReference type="AlphaFoldDB" id="A0AA92WDN6"/>
<dbReference type="EMBL" id="QSCI01000065">
    <property type="protein sequence ID" value="RGX91954.1"/>
    <property type="molecule type" value="Genomic_DNA"/>
</dbReference>
<evidence type="ECO:0000256" key="2">
    <source>
        <dbReference type="ARBA" id="ARBA00022801"/>
    </source>
</evidence>
<protein>
    <recommendedName>
        <fullName evidence="7">Endoglucanase</fullName>
        <ecNumber evidence="7">3.2.1.4</ecNumber>
    </recommendedName>
</protein>
<dbReference type="Pfam" id="PF00759">
    <property type="entry name" value="Glyco_hydro_9"/>
    <property type="match status" value="1"/>
</dbReference>
<dbReference type="Gene3D" id="2.60.40.10">
    <property type="entry name" value="Immunoglobulins"/>
    <property type="match status" value="1"/>
</dbReference>
<dbReference type="InterPro" id="IPR008928">
    <property type="entry name" value="6-hairpin_glycosidase_sf"/>
</dbReference>
<comment type="catalytic activity">
    <reaction evidence="7">
        <text>Endohydrolysis of (1-&gt;4)-beta-D-glucosidic linkages in cellulose, lichenin and cereal beta-D-glucans.</text>
        <dbReference type="EC" id="3.2.1.4"/>
    </reaction>
</comment>
<evidence type="ECO:0000256" key="6">
    <source>
        <dbReference type="PROSITE-ProRule" id="PRU10060"/>
    </source>
</evidence>
<dbReference type="Pfam" id="PF02927">
    <property type="entry name" value="CelD_N"/>
    <property type="match status" value="1"/>
</dbReference>